<accession>A0A8C5JHD6</accession>
<reference evidence="3" key="2">
    <citation type="submission" date="2025-09" db="UniProtKB">
        <authorList>
            <consortium name="Ensembl"/>
        </authorList>
    </citation>
    <scope>IDENTIFICATION</scope>
</reference>
<evidence type="ECO:0000256" key="1">
    <source>
        <dbReference type="SAM" id="MobiDB-lite"/>
    </source>
</evidence>
<evidence type="ECO:0000313" key="3">
    <source>
        <dbReference type="Ensembl" id="ENSJHYP00000017484.1"/>
    </source>
</evidence>
<sequence length="98" mass="11105">MERHSEEAPRKASLFKAGTEMKNPTSGTPTGLLFPKHLPSGKLSTLKLVFFFLKSFTAKVVFLFLVTTVLFIRPQSCERLLIYKHISNPGPEKIHFDN</sequence>
<dbReference type="AlphaFoldDB" id="A0A8C5JHD6"/>
<dbReference type="Ensembl" id="ENSJHYT00000021125.1">
    <property type="protein sequence ID" value="ENSJHYP00000017484.1"/>
    <property type="gene ID" value="ENSJHYG00000013358.1"/>
</dbReference>
<keyword evidence="2" id="KW-0812">Transmembrane</keyword>
<evidence type="ECO:0000313" key="4">
    <source>
        <dbReference type="Proteomes" id="UP000694408"/>
    </source>
</evidence>
<evidence type="ECO:0000256" key="2">
    <source>
        <dbReference type="SAM" id="Phobius"/>
    </source>
</evidence>
<organism evidence="3 4">
    <name type="scientific">Junco hyemalis</name>
    <name type="common">Dark-eyed junco</name>
    <dbReference type="NCBI Taxonomy" id="40217"/>
    <lineage>
        <taxon>Eukaryota</taxon>
        <taxon>Metazoa</taxon>
        <taxon>Chordata</taxon>
        <taxon>Craniata</taxon>
        <taxon>Vertebrata</taxon>
        <taxon>Euteleostomi</taxon>
        <taxon>Archelosauria</taxon>
        <taxon>Archosauria</taxon>
        <taxon>Dinosauria</taxon>
        <taxon>Saurischia</taxon>
        <taxon>Theropoda</taxon>
        <taxon>Coelurosauria</taxon>
        <taxon>Aves</taxon>
        <taxon>Neognathae</taxon>
        <taxon>Neoaves</taxon>
        <taxon>Telluraves</taxon>
        <taxon>Australaves</taxon>
        <taxon>Passeriformes</taxon>
        <taxon>Passerellidae</taxon>
        <taxon>Junco</taxon>
    </lineage>
</organism>
<feature type="region of interest" description="Disordered" evidence="1">
    <location>
        <begin position="1"/>
        <end position="30"/>
    </location>
</feature>
<protein>
    <recommendedName>
        <fullName evidence="5">Transmembrane protein</fullName>
    </recommendedName>
</protein>
<feature type="transmembrane region" description="Helical" evidence="2">
    <location>
        <begin position="48"/>
        <end position="72"/>
    </location>
</feature>
<reference evidence="3" key="1">
    <citation type="submission" date="2025-08" db="UniProtKB">
        <authorList>
            <consortium name="Ensembl"/>
        </authorList>
    </citation>
    <scope>IDENTIFICATION</scope>
</reference>
<keyword evidence="4" id="KW-1185">Reference proteome</keyword>
<evidence type="ECO:0008006" key="5">
    <source>
        <dbReference type="Google" id="ProtNLM"/>
    </source>
</evidence>
<proteinExistence type="predicted"/>
<feature type="compositionally biased region" description="Basic and acidic residues" evidence="1">
    <location>
        <begin position="1"/>
        <end position="10"/>
    </location>
</feature>
<dbReference type="Proteomes" id="UP000694408">
    <property type="component" value="Unplaced"/>
</dbReference>
<keyword evidence="2" id="KW-0472">Membrane</keyword>
<name>A0A8C5JHD6_JUNHY</name>
<keyword evidence="2" id="KW-1133">Transmembrane helix</keyword>